<feature type="compositionally biased region" description="Low complexity" evidence="1">
    <location>
        <begin position="281"/>
        <end position="293"/>
    </location>
</feature>
<reference evidence="3 4" key="1">
    <citation type="journal article" date="2018" name="Mol. Biol. Evol.">
        <title>Broad Genomic Sampling Reveals a Smut Pathogenic Ancestry of the Fungal Clade Ustilaginomycotina.</title>
        <authorList>
            <person name="Kijpornyongpan T."/>
            <person name="Mondo S.J."/>
            <person name="Barry K."/>
            <person name="Sandor L."/>
            <person name="Lee J."/>
            <person name="Lipzen A."/>
            <person name="Pangilinan J."/>
            <person name="LaButti K."/>
            <person name="Hainaut M."/>
            <person name="Henrissat B."/>
            <person name="Grigoriev I.V."/>
            <person name="Spatafora J.W."/>
            <person name="Aime M.C."/>
        </authorList>
    </citation>
    <scope>NUCLEOTIDE SEQUENCE [LARGE SCALE GENOMIC DNA]</scope>
    <source>
        <strain evidence="3 4">MCA 3882</strain>
    </source>
</reference>
<sequence length="399" mass="43674">MKIRNKQRYRQFVYLICFVHTIIQENVSCIARNQGQRPQIVFQGVYGLPLGSNSDSLTKSYYTPPKSEQQELQKRGGKGMDRHLFASAAAATLAMGTAAMGLSTYSIRLNDWHKYKGAGRDEKKKPGSIDTKAANKDKRNDTKAANKDKRNEKQQSPGSPKYYNSHVIVNNYYGAQKSPPQPAKPAPPPPPKEEAPKKQKRSIEPEEMQLPIRKRAKFKGAGLNKVLSDVSTASSRVGRSTKAAGKSLERMASRTSPVREAAKAHIPASSGSEAIVKAHQRSASKASSPSRRPTQGTLPSHTPQPESKPPAANGKMSRKNVEQVNPVTGKQYAPDTHFLGHDMSKHDKWAKFAGRVEDYGKVSAAAGAFAAGGLALHTTVLQHNHDAKKAHKEEEKKGK</sequence>
<feature type="region of interest" description="Disordered" evidence="1">
    <location>
        <begin position="117"/>
        <end position="339"/>
    </location>
</feature>
<dbReference type="GeneID" id="37023945"/>
<protein>
    <submittedName>
        <fullName evidence="3">Uncharacterized protein</fullName>
    </submittedName>
</protein>
<keyword evidence="2" id="KW-0812">Transmembrane</keyword>
<proteinExistence type="predicted"/>
<dbReference type="AlphaFoldDB" id="A0A316VE05"/>
<feature type="compositionally biased region" description="Polar residues" evidence="1">
    <location>
        <begin position="229"/>
        <end position="238"/>
    </location>
</feature>
<gene>
    <name evidence="3" type="ORF">FA14DRAFT_31052</name>
</gene>
<name>A0A316VE05_9BASI</name>
<accession>A0A316VE05</accession>
<dbReference type="EMBL" id="KZ819603">
    <property type="protein sequence ID" value="PWN34503.1"/>
    <property type="molecule type" value="Genomic_DNA"/>
</dbReference>
<evidence type="ECO:0000313" key="4">
    <source>
        <dbReference type="Proteomes" id="UP000245771"/>
    </source>
</evidence>
<evidence type="ECO:0000313" key="3">
    <source>
        <dbReference type="EMBL" id="PWN34503.1"/>
    </source>
</evidence>
<evidence type="ECO:0000256" key="1">
    <source>
        <dbReference type="SAM" id="MobiDB-lite"/>
    </source>
</evidence>
<feature type="compositionally biased region" description="Basic and acidic residues" evidence="1">
    <location>
        <begin position="191"/>
        <end position="204"/>
    </location>
</feature>
<keyword evidence="4" id="KW-1185">Reference proteome</keyword>
<feature type="transmembrane region" description="Helical" evidence="2">
    <location>
        <begin position="84"/>
        <end position="105"/>
    </location>
</feature>
<keyword evidence="2" id="KW-1133">Transmembrane helix</keyword>
<dbReference type="InParanoid" id="A0A316VE05"/>
<dbReference type="RefSeq" id="XP_025354805.1">
    <property type="nucleotide sequence ID" value="XM_025502164.1"/>
</dbReference>
<dbReference type="Proteomes" id="UP000245771">
    <property type="component" value="Unassembled WGS sequence"/>
</dbReference>
<organism evidence="3 4">
    <name type="scientific">Meira miltonrushii</name>
    <dbReference type="NCBI Taxonomy" id="1280837"/>
    <lineage>
        <taxon>Eukaryota</taxon>
        <taxon>Fungi</taxon>
        <taxon>Dikarya</taxon>
        <taxon>Basidiomycota</taxon>
        <taxon>Ustilaginomycotina</taxon>
        <taxon>Exobasidiomycetes</taxon>
        <taxon>Exobasidiales</taxon>
        <taxon>Brachybasidiaceae</taxon>
        <taxon>Meira</taxon>
    </lineage>
</organism>
<keyword evidence="2" id="KW-0472">Membrane</keyword>
<feature type="compositionally biased region" description="Polar residues" evidence="1">
    <location>
        <begin position="294"/>
        <end position="305"/>
    </location>
</feature>
<feature type="compositionally biased region" description="Basic and acidic residues" evidence="1">
    <location>
        <begin position="117"/>
        <end position="153"/>
    </location>
</feature>
<evidence type="ECO:0000256" key="2">
    <source>
        <dbReference type="SAM" id="Phobius"/>
    </source>
</evidence>
<feature type="compositionally biased region" description="Pro residues" evidence="1">
    <location>
        <begin position="179"/>
        <end position="190"/>
    </location>
</feature>